<dbReference type="RefSeq" id="XP_001032741.1">
    <property type="nucleotide sequence ID" value="XM_001032741.1"/>
</dbReference>
<dbReference type="PANTHER" id="PTHR14217:SF1">
    <property type="entry name" value="INOSITOL-TETRAKISPHOSPHATE 1-KINASE"/>
    <property type="match status" value="1"/>
</dbReference>
<dbReference type="GO" id="GO:0005524">
    <property type="term" value="F:ATP binding"/>
    <property type="evidence" value="ECO:0007669"/>
    <property type="project" value="UniProtKB-KW"/>
</dbReference>
<dbReference type="OMA" id="RYTLYDM"/>
<dbReference type="PANTHER" id="PTHR14217">
    <property type="entry name" value="INOSITOL-TETRAKISPHOSPHATE 1-KINASE"/>
    <property type="match status" value="1"/>
</dbReference>
<dbReference type="GO" id="GO:0047325">
    <property type="term" value="F:inositol-3,4,5,6-tetrakisphosphate 1-kinase activity"/>
    <property type="evidence" value="ECO:0007669"/>
    <property type="project" value="InterPro"/>
</dbReference>
<evidence type="ECO:0000256" key="1">
    <source>
        <dbReference type="ARBA" id="ARBA00001946"/>
    </source>
</evidence>
<evidence type="ECO:0000256" key="7">
    <source>
        <dbReference type="ARBA" id="ARBA00022777"/>
    </source>
</evidence>
<dbReference type="STRING" id="312017.I7MGE3"/>
<dbReference type="OrthoDB" id="25308at2759"/>
<dbReference type="eggNOG" id="ENOG502RT0E">
    <property type="taxonomic scope" value="Eukaryota"/>
</dbReference>
<protein>
    <recommendedName>
        <fullName evidence="3">inositol-1,3,4-trisphosphate 5/6-kinase</fullName>
        <ecNumber evidence="3">2.7.1.159</ecNumber>
    </recommendedName>
</protein>
<feature type="domain" description="Inositol 1,3,4-trisphosphate 5/6-kinase ATP-grasp" evidence="10">
    <location>
        <begin position="362"/>
        <end position="539"/>
    </location>
</feature>
<keyword evidence="12" id="KW-1185">Reference proteome</keyword>
<name>I7MGE3_TETTS</name>
<evidence type="ECO:0000259" key="10">
    <source>
        <dbReference type="Pfam" id="PF05770"/>
    </source>
</evidence>
<keyword evidence="9" id="KW-0460">Magnesium</keyword>
<keyword evidence="4" id="KW-0808">Transferase</keyword>
<organism evidence="11 12">
    <name type="scientific">Tetrahymena thermophila (strain SB210)</name>
    <dbReference type="NCBI Taxonomy" id="312017"/>
    <lineage>
        <taxon>Eukaryota</taxon>
        <taxon>Sar</taxon>
        <taxon>Alveolata</taxon>
        <taxon>Ciliophora</taxon>
        <taxon>Intramacronucleata</taxon>
        <taxon>Oligohymenophorea</taxon>
        <taxon>Hymenostomatida</taxon>
        <taxon>Tetrahymenina</taxon>
        <taxon>Tetrahymenidae</taxon>
        <taxon>Tetrahymena</taxon>
    </lineage>
</organism>
<dbReference type="SUPFAM" id="SSF56059">
    <property type="entry name" value="Glutathione synthetase ATP-binding domain-like"/>
    <property type="match status" value="1"/>
</dbReference>
<evidence type="ECO:0000313" key="12">
    <source>
        <dbReference type="Proteomes" id="UP000009168"/>
    </source>
</evidence>
<keyword evidence="6" id="KW-0547">Nucleotide-binding</keyword>
<evidence type="ECO:0000256" key="5">
    <source>
        <dbReference type="ARBA" id="ARBA00022723"/>
    </source>
</evidence>
<gene>
    <name evidence="11" type="ORF">TTHERM_00530360</name>
</gene>
<evidence type="ECO:0000256" key="6">
    <source>
        <dbReference type="ARBA" id="ARBA00022741"/>
    </source>
</evidence>
<keyword evidence="8" id="KW-0067">ATP-binding</keyword>
<dbReference type="InterPro" id="IPR008656">
    <property type="entry name" value="Inositol_tetrakis-P_1-kinase"/>
</dbReference>
<dbReference type="Gene3D" id="3.30.470.20">
    <property type="entry name" value="ATP-grasp fold, B domain"/>
    <property type="match status" value="1"/>
</dbReference>
<dbReference type="GO" id="GO:0005737">
    <property type="term" value="C:cytoplasm"/>
    <property type="evidence" value="ECO:0007669"/>
    <property type="project" value="TreeGrafter"/>
</dbReference>
<dbReference type="EC" id="2.7.1.159" evidence="3"/>
<evidence type="ECO:0000313" key="11">
    <source>
        <dbReference type="EMBL" id="EAR85078.1"/>
    </source>
</evidence>
<comment type="similarity">
    <text evidence="2">Belongs to the ITPK1 family.</text>
</comment>
<sequence>MEQKSNILIIDGRHSLFKKREKIGNLKNKEDISEILKNSQPDEQSLKHIYSIQNEFKFYILLPTKSQAKISFYQSLRKEYPNLFDLSSSKSVYFQDLLIQDLEKEISNILEKENQNSSIESVSIISHNLFKFKYNFANVNYPVYKILMSCFSQEYNKRRNLECESYAQNLVDYHASNLFQLPSAVKFLLKLQEQQQNEETLQKIYNIGYFFDYSKQSQMNNYNITNANYPYKFTPLDFRLPYEGDIPPYGKDKNDNKTVSLMIHKFQDIYKDKTEKGQQLIQQQESNFQNFIQKFKSQLIIIDDTLKQDKIRSRVDFDNEFQNLLNSEQAKQILSKYPSHFISTPKIFPFDPKIQDIEEFISRVEKQAIFPIIVKTVVATCSKESHFMALVHNINSLKKFLLDSPLAGWSVIIQEMINHDNRINKIYVIGNHTEIQARVSIPNIDVEQYKDKDDAVWTFDSQKGFKEQLPIQVPDKLENPNSTLHKDLIQDLSKLIRDYFNLNIFGYDIVQRTGTQEYYIVDINYFPGFKNFNDVNGKFLKLYQDLISKSQYEQQQN</sequence>
<dbReference type="EMBL" id="GG662522">
    <property type="protein sequence ID" value="EAR85078.1"/>
    <property type="molecule type" value="Genomic_DNA"/>
</dbReference>
<dbReference type="InParanoid" id="I7MGE3"/>
<keyword evidence="5" id="KW-0479">Metal-binding</keyword>
<dbReference type="HOGENOM" id="CLU_566800_0_0_1"/>
<proteinExistence type="inferred from homology"/>
<evidence type="ECO:0000256" key="8">
    <source>
        <dbReference type="ARBA" id="ARBA00022840"/>
    </source>
</evidence>
<dbReference type="GO" id="GO:0052725">
    <property type="term" value="F:inositol-1,3,4-trisphosphate 6-kinase activity"/>
    <property type="evidence" value="ECO:0007669"/>
    <property type="project" value="InterPro"/>
</dbReference>
<dbReference type="GO" id="GO:0052726">
    <property type="term" value="F:inositol-1,3,4-trisphosphate 5-kinase activity"/>
    <property type="evidence" value="ECO:0007669"/>
    <property type="project" value="InterPro"/>
</dbReference>
<evidence type="ECO:0000256" key="2">
    <source>
        <dbReference type="ARBA" id="ARBA00009601"/>
    </source>
</evidence>
<dbReference type="GO" id="GO:0032957">
    <property type="term" value="P:inositol trisphosphate metabolic process"/>
    <property type="evidence" value="ECO:0007669"/>
    <property type="project" value="InterPro"/>
</dbReference>
<accession>I7MGE3</accession>
<reference evidence="12" key="1">
    <citation type="journal article" date="2006" name="PLoS Biol.">
        <title>Macronuclear genome sequence of the ciliate Tetrahymena thermophila, a model eukaryote.</title>
        <authorList>
            <person name="Eisen J.A."/>
            <person name="Coyne R.S."/>
            <person name="Wu M."/>
            <person name="Wu D."/>
            <person name="Thiagarajan M."/>
            <person name="Wortman J.R."/>
            <person name="Badger J.H."/>
            <person name="Ren Q."/>
            <person name="Amedeo P."/>
            <person name="Jones K.M."/>
            <person name="Tallon L.J."/>
            <person name="Delcher A.L."/>
            <person name="Salzberg S.L."/>
            <person name="Silva J.C."/>
            <person name="Haas B.J."/>
            <person name="Majoros W.H."/>
            <person name="Farzad M."/>
            <person name="Carlton J.M."/>
            <person name="Smith R.K. Jr."/>
            <person name="Garg J."/>
            <person name="Pearlman R.E."/>
            <person name="Karrer K.M."/>
            <person name="Sun L."/>
            <person name="Manning G."/>
            <person name="Elde N.C."/>
            <person name="Turkewitz A.P."/>
            <person name="Asai D.J."/>
            <person name="Wilkes D.E."/>
            <person name="Wang Y."/>
            <person name="Cai H."/>
            <person name="Collins K."/>
            <person name="Stewart B.A."/>
            <person name="Lee S.R."/>
            <person name="Wilamowska K."/>
            <person name="Weinberg Z."/>
            <person name="Ruzzo W.L."/>
            <person name="Wloga D."/>
            <person name="Gaertig J."/>
            <person name="Frankel J."/>
            <person name="Tsao C.-C."/>
            <person name="Gorovsky M.A."/>
            <person name="Keeling P.J."/>
            <person name="Waller R.F."/>
            <person name="Patron N.J."/>
            <person name="Cherry J.M."/>
            <person name="Stover N.A."/>
            <person name="Krieger C.J."/>
            <person name="del Toro C."/>
            <person name="Ryder H.F."/>
            <person name="Williamson S.C."/>
            <person name="Barbeau R.A."/>
            <person name="Hamilton E.P."/>
            <person name="Orias E."/>
        </authorList>
    </citation>
    <scope>NUCLEOTIDE SEQUENCE [LARGE SCALE GENOMIC DNA]</scope>
    <source>
        <strain evidence="12">SB210</strain>
    </source>
</reference>
<comment type="cofactor">
    <cofactor evidence="1">
        <name>Mg(2+)</name>
        <dbReference type="ChEBI" id="CHEBI:18420"/>
    </cofactor>
</comment>
<dbReference type="GO" id="GO:0000287">
    <property type="term" value="F:magnesium ion binding"/>
    <property type="evidence" value="ECO:0007669"/>
    <property type="project" value="InterPro"/>
</dbReference>
<evidence type="ECO:0000256" key="9">
    <source>
        <dbReference type="ARBA" id="ARBA00022842"/>
    </source>
</evidence>
<keyword evidence="7" id="KW-0418">Kinase</keyword>
<evidence type="ECO:0000256" key="3">
    <source>
        <dbReference type="ARBA" id="ARBA00012017"/>
    </source>
</evidence>
<dbReference type="GeneID" id="7827360"/>
<evidence type="ECO:0000256" key="4">
    <source>
        <dbReference type="ARBA" id="ARBA00022679"/>
    </source>
</evidence>
<dbReference type="KEGG" id="tet:TTHERM_00530360"/>
<dbReference type="Pfam" id="PF05770">
    <property type="entry name" value="Ins134_P3_kin"/>
    <property type="match status" value="1"/>
</dbReference>
<dbReference type="Proteomes" id="UP000009168">
    <property type="component" value="Unassembled WGS sequence"/>
</dbReference>
<dbReference type="InterPro" id="IPR040464">
    <property type="entry name" value="InsP(3)kin_ATP-grasp"/>
</dbReference>
<dbReference type="AlphaFoldDB" id="I7MGE3"/>